<feature type="transmembrane region" description="Helical" evidence="1">
    <location>
        <begin position="55"/>
        <end position="72"/>
    </location>
</feature>
<reference evidence="2 3" key="1">
    <citation type="submission" date="2013-08" db="EMBL/GenBank/DDBJ databases">
        <authorList>
            <consortium name="DOE Joint Genome Institute"/>
            <person name="Eisen J."/>
            <person name="Huntemann M."/>
            <person name="Han J."/>
            <person name="Chen A."/>
            <person name="Kyrpides N."/>
            <person name="Mavromatis K."/>
            <person name="Markowitz V."/>
            <person name="Palaniappan K."/>
            <person name="Ivanova N."/>
            <person name="Schaumberg A."/>
            <person name="Pati A."/>
            <person name="Liolios K."/>
            <person name="Nordberg H.P."/>
            <person name="Cantor M.N."/>
            <person name="Hua S.X."/>
            <person name="Woyke T."/>
        </authorList>
    </citation>
    <scope>NUCLEOTIDE SEQUENCE [LARGE SCALE GENOMIC DNA]</scope>
    <source>
        <strain evidence="2 3">DSM 2278</strain>
    </source>
</reference>
<name>W9E0J8_METTI</name>
<dbReference type="AlphaFoldDB" id="W9E0J8"/>
<comment type="caution">
    <text evidence="2">The sequence shown here is derived from an EMBL/GenBank/DDBJ whole genome shotgun (WGS) entry which is preliminary data.</text>
</comment>
<proteinExistence type="predicted"/>
<keyword evidence="1" id="KW-0472">Membrane</keyword>
<accession>W9E0J8</accession>
<evidence type="ECO:0000256" key="1">
    <source>
        <dbReference type="SAM" id="Phobius"/>
    </source>
</evidence>
<dbReference type="Proteomes" id="UP000019483">
    <property type="component" value="Unassembled WGS sequence"/>
</dbReference>
<keyword evidence="1" id="KW-1133">Transmembrane helix</keyword>
<feature type="transmembrane region" description="Helical" evidence="1">
    <location>
        <begin position="84"/>
        <end position="104"/>
    </location>
</feature>
<keyword evidence="3" id="KW-1185">Reference proteome</keyword>
<evidence type="ECO:0000313" key="3">
    <source>
        <dbReference type="Proteomes" id="UP000019483"/>
    </source>
</evidence>
<feature type="transmembrane region" description="Helical" evidence="1">
    <location>
        <begin position="27"/>
        <end position="43"/>
    </location>
</feature>
<gene>
    <name evidence="2" type="ORF">MettiDRAFT_2968</name>
</gene>
<dbReference type="EMBL" id="AZAJ01000001">
    <property type="protein sequence ID" value="ETA69467.1"/>
    <property type="molecule type" value="Genomic_DNA"/>
</dbReference>
<feature type="transmembrane region" description="Helical" evidence="1">
    <location>
        <begin position="141"/>
        <end position="164"/>
    </location>
</feature>
<protein>
    <submittedName>
        <fullName evidence="2">Uncharacterized protein</fullName>
    </submittedName>
</protein>
<dbReference type="RefSeq" id="WP_023846599.1">
    <property type="nucleotide sequence ID" value="NZ_AZAJ01000001.1"/>
</dbReference>
<feature type="transmembrane region" description="Helical" evidence="1">
    <location>
        <begin position="110"/>
        <end position="129"/>
    </location>
</feature>
<keyword evidence="1" id="KW-0812">Transmembrane</keyword>
<sequence>MVKQAVLESKKKDDEDIKYFIEKRERLLQTLLILIGLIFAGFNNVNPDNVIPESYFTVFFVFILSTLVMSSHTKRSLIVNEFNIFLEGLTASSFSYLFVFFFEYKGISSSKWSTIVGYILITFILWNSIHIDEKIENKALAILWTFLTALIVLAMYLLGVSSLIS</sequence>
<organism evidence="2 3">
    <name type="scientific">Methanolobus tindarius DSM 2278</name>
    <dbReference type="NCBI Taxonomy" id="1090322"/>
    <lineage>
        <taxon>Archaea</taxon>
        <taxon>Methanobacteriati</taxon>
        <taxon>Methanobacteriota</taxon>
        <taxon>Stenosarchaea group</taxon>
        <taxon>Methanomicrobia</taxon>
        <taxon>Methanosarcinales</taxon>
        <taxon>Methanosarcinaceae</taxon>
        <taxon>Methanolobus</taxon>
    </lineage>
</organism>
<evidence type="ECO:0000313" key="2">
    <source>
        <dbReference type="EMBL" id="ETA69467.1"/>
    </source>
</evidence>